<dbReference type="PANTHER" id="PTHR24031">
    <property type="entry name" value="RNA HELICASE"/>
    <property type="match status" value="1"/>
</dbReference>
<comment type="catalytic activity">
    <reaction evidence="6">
        <text>ATP + H2O = ADP + phosphate + H(+)</text>
        <dbReference type="Rhea" id="RHEA:13065"/>
        <dbReference type="ChEBI" id="CHEBI:15377"/>
        <dbReference type="ChEBI" id="CHEBI:15378"/>
        <dbReference type="ChEBI" id="CHEBI:30616"/>
        <dbReference type="ChEBI" id="CHEBI:43474"/>
        <dbReference type="ChEBI" id="CHEBI:456216"/>
        <dbReference type="EC" id="3.6.4.13"/>
    </reaction>
</comment>
<feature type="compositionally biased region" description="Basic and acidic residues" evidence="7">
    <location>
        <begin position="297"/>
        <end position="319"/>
    </location>
</feature>
<feature type="region of interest" description="Disordered" evidence="7">
    <location>
        <begin position="361"/>
        <end position="480"/>
    </location>
</feature>
<comment type="domain">
    <text evidence="6">The Q motif is unique to and characteristic of the DEAD box family of RNA helicases and controls ATP binding and hydrolysis.</text>
</comment>
<evidence type="ECO:0000256" key="1">
    <source>
        <dbReference type="ARBA" id="ARBA00022741"/>
    </source>
</evidence>
<dbReference type="InterPro" id="IPR056330">
    <property type="entry name" value="CTT_SPB4"/>
</dbReference>
<keyword evidence="10" id="KW-1185">Reference proteome</keyword>
<evidence type="ECO:0000313" key="10">
    <source>
        <dbReference type="Proteomes" id="UP000008743"/>
    </source>
</evidence>
<evidence type="ECO:0000256" key="4">
    <source>
        <dbReference type="ARBA" id="ARBA00022840"/>
    </source>
</evidence>
<dbReference type="GO" id="GO:0016787">
    <property type="term" value="F:hydrolase activity"/>
    <property type="evidence" value="ECO:0007669"/>
    <property type="project" value="UniProtKB-KW"/>
</dbReference>
<sequence>MYMLCDSEHKLWRLVMLLQRLGQECKTIVYFATCAGVEYYSRIFPHLPQFRKQANMLNWFALHGHMTASKRSVEYARFKNAPVGVLFCTDVAARGLDMPDVDWVLQYDPPQDPDAFVHRCGRTARLGKRGSALIFIRPKEDTYVSFLAVRKSPVEEFDGRLDVNGSIEETDGNQNILRFESFALKDRATQGSLDLMAAIRALAVKDRDVFEKGQVAFVSFVRSYKEHKCSLVFRLKELHLGRVAVSFGLVVLPRMPELRGVNADGFFVPLADIHPNDIPFADKVREKARQARLATRAAERAAHPEKFAKGPKKESEAWSKQKARKDRKEKRQETKRLVRERELLKNGSEYALLAAHQQGLEADAASAAAEGQQPDDDDDEEEEDELEKEARLMRKVKSGKLSSAQFDKRMGYKRTSAFADMVDEGDEDAPVNDDSDDEDDEEDDQDDEQEESAPQRGSKRPNSHDTNQLAAARKKPRSGF</sequence>
<evidence type="ECO:0000256" key="5">
    <source>
        <dbReference type="ARBA" id="ARBA00022884"/>
    </source>
</evidence>
<dbReference type="SUPFAM" id="SSF52540">
    <property type="entry name" value="P-loop containing nucleoside triphosphate hydrolases"/>
    <property type="match status" value="1"/>
</dbReference>
<dbReference type="STRING" id="595528.A0A0D2X353"/>
<feature type="compositionally biased region" description="Basic and acidic residues" evidence="7">
    <location>
        <begin position="329"/>
        <end position="339"/>
    </location>
</feature>
<reference evidence="10" key="1">
    <citation type="submission" date="2011-02" db="EMBL/GenBank/DDBJ databases">
        <title>The Genome Sequence of Capsaspora owczarzaki ATCC 30864.</title>
        <authorList>
            <person name="Russ C."/>
            <person name="Cuomo C."/>
            <person name="Burger G."/>
            <person name="Gray M.W."/>
            <person name="Holland P.W.H."/>
            <person name="King N."/>
            <person name="Lang F.B.F."/>
            <person name="Roger A.J."/>
            <person name="Ruiz-Trillo I."/>
            <person name="Young S.K."/>
            <person name="Zeng Q."/>
            <person name="Gargeya S."/>
            <person name="Alvarado L."/>
            <person name="Berlin A."/>
            <person name="Chapman S.B."/>
            <person name="Chen Z."/>
            <person name="Freedman E."/>
            <person name="Gellesch M."/>
            <person name="Goldberg J."/>
            <person name="Griggs A."/>
            <person name="Gujja S."/>
            <person name="Heilman E."/>
            <person name="Heiman D."/>
            <person name="Howarth C."/>
            <person name="Mehta T."/>
            <person name="Neiman D."/>
            <person name="Pearson M."/>
            <person name="Roberts A."/>
            <person name="Saif S."/>
            <person name="Shea T."/>
            <person name="Shenoy N."/>
            <person name="Sisk P."/>
            <person name="Stolte C."/>
            <person name="Sykes S."/>
            <person name="White J."/>
            <person name="Yandava C."/>
            <person name="Haas B."/>
            <person name="Nusbaum C."/>
            <person name="Birren B."/>
        </authorList>
    </citation>
    <scope>NUCLEOTIDE SEQUENCE</scope>
    <source>
        <strain evidence="10">ATCC 30864</strain>
    </source>
</reference>
<comment type="function">
    <text evidence="6">RNA helicase.</text>
</comment>
<gene>
    <name evidence="9" type="ORF">CAOG_009772</name>
</gene>
<dbReference type="eggNOG" id="KOG0345">
    <property type="taxonomic scope" value="Eukaryota"/>
</dbReference>
<organism evidence="9 10">
    <name type="scientific">Capsaspora owczarzaki (strain ATCC 30864)</name>
    <dbReference type="NCBI Taxonomy" id="595528"/>
    <lineage>
        <taxon>Eukaryota</taxon>
        <taxon>Filasterea</taxon>
        <taxon>Capsaspora</taxon>
    </lineage>
</organism>
<evidence type="ECO:0000256" key="7">
    <source>
        <dbReference type="SAM" id="MobiDB-lite"/>
    </source>
</evidence>
<dbReference type="OrthoDB" id="7396459at2759"/>
<accession>A0A0D2X353</accession>
<feature type="region of interest" description="Disordered" evidence="7">
    <location>
        <begin position="291"/>
        <end position="339"/>
    </location>
</feature>
<proteinExistence type="inferred from homology"/>
<protein>
    <recommendedName>
        <fullName evidence="6">ATP-dependent RNA helicase</fullName>
        <ecNumber evidence="6">3.6.4.13</ecNumber>
    </recommendedName>
</protein>
<dbReference type="PROSITE" id="PS51194">
    <property type="entry name" value="HELICASE_CTER"/>
    <property type="match status" value="1"/>
</dbReference>
<feature type="compositionally biased region" description="Acidic residues" evidence="7">
    <location>
        <begin position="373"/>
        <end position="387"/>
    </location>
</feature>
<keyword evidence="3 6" id="KW-0347">Helicase</keyword>
<dbReference type="EC" id="3.6.4.13" evidence="6"/>
<dbReference type="AlphaFoldDB" id="A0A0D2X353"/>
<evidence type="ECO:0000259" key="8">
    <source>
        <dbReference type="PROSITE" id="PS51194"/>
    </source>
</evidence>
<dbReference type="GO" id="GO:0003723">
    <property type="term" value="F:RNA binding"/>
    <property type="evidence" value="ECO:0007669"/>
    <property type="project" value="UniProtKB-UniRule"/>
</dbReference>
<dbReference type="SMART" id="SM01178">
    <property type="entry name" value="DUF4217"/>
    <property type="match status" value="1"/>
</dbReference>
<dbReference type="InterPro" id="IPR025313">
    <property type="entry name" value="SPB4-like_CTE"/>
</dbReference>
<dbReference type="Pfam" id="PF00271">
    <property type="entry name" value="Helicase_C"/>
    <property type="match status" value="1"/>
</dbReference>
<comment type="similarity">
    <text evidence="6">Belongs to the DEAD box helicase family.</text>
</comment>
<feature type="domain" description="Helicase C-terminal" evidence="8">
    <location>
        <begin position="17"/>
        <end position="178"/>
    </location>
</feature>
<dbReference type="InParanoid" id="A0A0D2X353"/>
<feature type="compositionally biased region" description="Acidic residues" evidence="7">
    <location>
        <begin position="421"/>
        <end position="451"/>
    </location>
</feature>
<dbReference type="Pfam" id="PF13959">
    <property type="entry name" value="CTE_SPB4"/>
    <property type="match status" value="1"/>
</dbReference>
<keyword evidence="1 6" id="KW-0547">Nucleotide-binding</keyword>
<evidence type="ECO:0000256" key="6">
    <source>
        <dbReference type="RuleBase" id="RU365068"/>
    </source>
</evidence>
<dbReference type="PhylomeDB" id="A0A0D2X353"/>
<evidence type="ECO:0000256" key="2">
    <source>
        <dbReference type="ARBA" id="ARBA00022801"/>
    </source>
</evidence>
<dbReference type="Proteomes" id="UP000008743">
    <property type="component" value="Unassembled WGS sequence"/>
</dbReference>
<dbReference type="InterPro" id="IPR001650">
    <property type="entry name" value="Helicase_C-like"/>
</dbReference>
<keyword evidence="5 6" id="KW-0694">RNA-binding</keyword>
<evidence type="ECO:0000256" key="3">
    <source>
        <dbReference type="ARBA" id="ARBA00022806"/>
    </source>
</evidence>
<keyword evidence="4 6" id="KW-0067">ATP-binding</keyword>
<evidence type="ECO:0000313" key="9">
    <source>
        <dbReference type="EMBL" id="KJE93709.1"/>
    </source>
</evidence>
<dbReference type="Gene3D" id="3.40.50.300">
    <property type="entry name" value="P-loop containing nucleotide triphosphate hydrolases"/>
    <property type="match status" value="1"/>
</dbReference>
<keyword evidence="2 6" id="KW-0378">Hydrolase</keyword>
<dbReference type="SMART" id="SM00490">
    <property type="entry name" value="HELICc"/>
    <property type="match status" value="1"/>
</dbReference>
<dbReference type="GO" id="GO:0003724">
    <property type="term" value="F:RNA helicase activity"/>
    <property type="evidence" value="ECO:0007669"/>
    <property type="project" value="UniProtKB-EC"/>
</dbReference>
<dbReference type="EMBL" id="KE346365">
    <property type="protein sequence ID" value="KJE93709.1"/>
    <property type="molecule type" value="Genomic_DNA"/>
</dbReference>
<name>A0A0D2X353_CAPO3</name>
<dbReference type="InterPro" id="IPR027417">
    <property type="entry name" value="P-loop_NTPase"/>
</dbReference>
<dbReference type="Pfam" id="PF23681">
    <property type="entry name" value="CTT_SPB4"/>
    <property type="match status" value="1"/>
</dbReference>
<dbReference type="GO" id="GO:0005524">
    <property type="term" value="F:ATP binding"/>
    <property type="evidence" value="ECO:0007669"/>
    <property type="project" value="UniProtKB-UniRule"/>
</dbReference>
<dbReference type="CDD" id="cd18787">
    <property type="entry name" value="SF2_C_DEAD"/>
    <property type="match status" value="1"/>
</dbReference>